<dbReference type="Pfam" id="PF00400">
    <property type="entry name" value="WD40"/>
    <property type="match status" value="1"/>
</dbReference>
<dbReference type="InterPro" id="IPR036322">
    <property type="entry name" value="WD40_repeat_dom_sf"/>
</dbReference>
<evidence type="ECO:0000256" key="2">
    <source>
        <dbReference type="ARBA" id="ARBA00022737"/>
    </source>
</evidence>
<keyword evidence="5" id="KW-1185">Reference proteome</keyword>
<evidence type="ECO:0000313" key="5">
    <source>
        <dbReference type="Proteomes" id="UP000593567"/>
    </source>
</evidence>
<accession>A0A7J7JVJ2</accession>
<comment type="caution">
    <text evidence="4">The sequence shown here is derived from an EMBL/GenBank/DDBJ whole genome shotgun (WGS) entry which is preliminary data.</text>
</comment>
<evidence type="ECO:0000256" key="3">
    <source>
        <dbReference type="PROSITE-ProRule" id="PRU00221"/>
    </source>
</evidence>
<feature type="repeat" description="WD" evidence="3">
    <location>
        <begin position="37"/>
        <end position="67"/>
    </location>
</feature>
<protein>
    <submittedName>
        <fullName evidence="4">DCAF6</fullName>
    </submittedName>
</protein>
<dbReference type="PANTHER" id="PTHR15574:SF39">
    <property type="entry name" value="DDB1- AND CUL4-ASSOCIATED FACTOR 6"/>
    <property type="match status" value="1"/>
</dbReference>
<dbReference type="AlphaFoldDB" id="A0A7J7JVJ2"/>
<name>A0A7J7JVJ2_BUGNE</name>
<keyword evidence="1 3" id="KW-0853">WD repeat</keyword>
<dbReference type="Gene3D" id="2.130.10.10">
    <property type="entry name" value="YVTN repeat-like/Quinoprotein amine dehydrogenase"/>
    <property type="match status" value="1"/>
</dbReference>
<dbReference type="SMART" id="SM00320">
    <property type="entry name" value="WD40"/>
    <property type="match status" value="2"/>
</dbReference>
<evidence type="ECO:0000313" key="4">
    <source>
        <dbReference type="EMBL" id="KAF6029973.1"/>
    </source>
</evidence>
<dbReference type="PANTHER" id="PTHR15574">
    <property type="entry name" value="WD REPEAT DOMAIN-CONTAINING FAMILY"/>
    <property type="match status" value="1"/>
</dbReference>
<gene>
    <name evidence="4" type="ORF">EB796_011730</name>
</gene>
<reference evidence="4" key="1">
    <citation type="submission" date="2020-06" db="EMBL/GenBank/DDBJ databases">
        <title>Draft genome of Bugula neritina, a colonial animal packing powerful symbionts and potential medicines.</title>
        <authorList>
            <person name="Rayko M."/>
        </authorList>
    </citation>
    <scope>NUCLEOTIDE SEQUENCE [LARGE SCALE GENOMIC DNA]</scope>
    <source>
        <strain evidence="4">Kwan_BN1</strain>
    </source>
</reference>
<organism evidence="4 5">
    <name type="scientific">Bugula neritina</name>
    <name type="common">Brown bryozoan</name>
    <name type="synonym">Sertularia neritina</name>
    <dbReference type="NCBI Taxonomy" id="10212"/>
    <lineage>
        <taxon>Eukaryota</taxon>
        <taxon>Metazoa</taxon>
        <taxon>Spiralia</taxon>
        <taxon>Lophotrochozoa</taxon>
        <taxon>Bryozoa</taxon>
        <taxon>Gymnolaemata</taxon>
        <taxon>Cheilostomatida</taxon>
        <taxon>Flustrina</taxon>
        <taxon>Buguloidea</taxon>
        <taxon>Bugulidae</taxon>
        <taxon>Bugula</taxon>
    </lineage>
</organism>
<evidence type="ECO:0000256" key="1">
    <source>
        <dbReference type="ARBA" id="ARBA00022574"/>
    </source>
</evidence>
<sequence length="152" mass="17150">MLQAKFFNEYSPNQSSLYSKVLGNSSIIKRFAIAKKLKVHQGCVNTIVWNPSGEYILSGSDDLKLVITNPFNRRVAARIPSGHRRNIFQAKFLPENGNRKIVSCSLDGSVAFTQVEFPSLYGKCLFNCHKKTAYQVSNFVNAQSKREHCECI</sequence>
<keyword evidence="2" id="KW-0677">Repeat</keyword>
<dbReference type="InterPro" id="IPR001680">
    <property type="entry name" value="WD40_rpt"/>
</dbReference>
<dbReference type="EMBL" id="VXIV02001772">
    <property type="protein sequence ID" value="KAF6029973.1"/>
    <property type="molecule type" value="Genomic_DNA"/>
</dbReference>
<dbReference type="InterPro" id="IPR015943">
    <property type="entry name" value="WD40/YVTN_repeat-like_dom_sf"/>
</dbReference>
<proteinExistence type="predicted"/>
<dbReference type="GO" id="GO:0045944">
    <property type="term" value="P:positive regulation of transcription by RNA polymerase II"/>
    <property type="evidence" value="ECO:0007669"/>
    <property type="project" value="TreeGrafter"/>
</dbReference>
<dbReference type="SUPFAM" id="SSF50978">
    <property type="entry name" value="WD40 repeat-like"/>
    <property type="match status" value="1"/>
</dbReference>
<dbReference type="PROSITE" id="PS50082">
    <property type="entry name" value="WD_REPEATS_2"/>
    <property type="match status" value="1"/>
</dbReference>
<dbReference type="Proteomes" id="UP000593567">
    <property type="component" value="Unassembled WGS sequence"/>
</dbReference>
<dbReference type="GO" id="GO:0005737">
    <property type="term" value="C:cytoplasm"/>
    <property type="evidence" value="ECO:0007669"/>
    <property type="project" value="TreeGrafter"/>
</dbReference>
<dbReference type="GO" id="GO:0080008">
    <property type="term" value="C:Cul4-RING E3 ubiquitin ligase complex"/>
    <property type="evidence" value="ECO:0007669"/>
    <property type="project" value="TreeGrafter"/>
</dbReference>
<dbReference type="InterPro" id="IPR045151">
    <property type="entry name" value="DCAF8"/>
</dbReference>
<dbReference type="OrthoDB" id="4869960at2759"/>